<dbReference type="AlphaFoldDB" id="A0A239LRD4"/>
<accession>A0A239LRD4</accession>
<feature type="region of interest" description="Disordered" evidence="1">
    <location>
        <begin position="45"/>
        <end position="73"/>
    </location>
</feature>
<evidence type="ECO:0000313" key="2">
    <source>
        <dbReference type="EMBL" id="SNT32472.1"/>
    </source>
</evidence>
<proteinExistence type="predicted"/>
<keyword evidence="3" id="KW-1185">Reference proteome</keyword>
<feature type="compositionally biased region" description="Basic residues" evidence="1">
    <location>
        <begin position="63"/>
        <end position="73"/>
    </location>
</feature>
<organism evidence="2 3">
    <name type="scientific">Streptosporangium subroseum</name>
    <dbReference type="NCBI Taxonomy" id="106412"/>
    <lineage>
        <taxon>Bacteria</taxon>
        <taxon>Bacillati</taxon>
        <taxon>Actinomycetota</taxon>
        <taxon>Actinomycetes</taxon>
        <taxon>Streptosporangiales</taxon>
        <taxon>Streptosporangiaceae</taxon>
        <taxon>Streptosporangium</taxon>
    </lineage>
</organism>
<name>A0A239LRD4_9ACTN</name>
<dbReference type="EMBL" id="FZOD01000034">
    <property type="protein sequence ID" value="SNT32472.1"/>
    <property type="molecule type" value="Genomic_DNA"/>
</dbReference>
<protein>
    <submittedName>
        <fullName evidence="2">Uncharacterized protein</fullName>
    </submittedName>
</protein>
<sequence>MFQIVQTAPGTLRVRLRIAGGTDPDHVWRTVFADLAQLLKEHGAGDVTLERSDEAPQQEPGGKFRRVIPRAKP</sequence>
<evidence type="ECO:0000256" key="1">
    <source>
        <dbReference type="SAM" id="MobiDB-lite"/>
    </source>
</evidence>
<reference evidence="2 3" key="1">
    <citation type="submission" date="2017-06" db="EMBL/GenBank/DDBJ databases">
        <authorList>
            <person name="Kim H.J."/>
            <person name="Triplett B.A."/>
        </authorList>
    </citation>
    <scope>NUCLEOTIDE SEQUENCE [LARGE SCALE GENOMIC DNA]</scope>
    <source>
        <strain evidence="2 3">CGMCC 4.2132</strain>
    </source>
</reference>
<feature type="compositionally biased region" description="Basic and acidic residues" evidence="1">
    <location>
        <begin position="45"/>
        <end position="54"/>
    </location>
</feature>
<evidence type="ECO:0000313" key="3">
    <source>
        <dbReference type="Proteomes" id="UP000198282"/>
    </source>
</evidence>
<dbReference type="Proteomes" id="UP000198282">
    <property type="component" value="Unassembled WGS sequence"/>
</dbReference>
<gene>
    <name evidence="2" type="ORF">SAMN05216276_103464</name>
</gene>